<comment type="caution">
    <text evidence="1">The sequence shown here is derived from an EMBL/GenBank/DDBJ whole genome shotgun (WGS) entry which is preliminary data.</text>
</comment>
<proteinExistence type="predicted"/>
<name>A0AAV2YNN1_9STRA</name>
<accession>A0AAV2YNN1</accession>
<sequence>MIYRSPISWVARKHHTVVLSTTEAEYIALCHGMRKSCSLSCSISKSLFPQRSTKIAHNPELHGRSKHIAIR</sequence>
<organism evidence="1 2">
    <name type="scientific">Lagenidium giganteum</name>
    <dbReference type="NCBI Taxonomy" id="4803"/>
    <lineage>
        <taxon>Eukaryota</taxon>
        <taxon>Sar</taxon>
        <taxon>Stramenopiles</taxon>
        <taxon>Oomycota</taxon>
        <taxon>Peronosporomycetes</taxon>
        <taxon>Pythiales</taxon>
        <taxon>Pythiaceae</taxon>
    </lineage>
</organism>
<dbReference type="EMBL" id="DAKRPA010000194">
    <property type="protein sequence ID" value="DAZ95685.1"/>
    <property type="molecule type" value="Genomic_DNA"/>
</dbReference>
<evidence type="ECO:0000313" key="2">
    <source>
        <dbReference type="Proteomes" id="UP001146120"/>
    </source>
</evidence>
<keyword evidence="2" id="KW-1185">Reference proteome</keyword>
<reference evidence="1" key="1">
    <citation type="submission" date="2022-11" db="EMBL/GenBank/DDBJ databases">
        <authorList>
            <person name="Morgan W.R."/>
            <person name="Tartar A."/>
        </authorList>
    </citation>
    <scope>NUCLEOTIDE SEQUENCE</scope>
    <source>
        <strain evidence="1">ARSEF 373</strain>
    </source>
</reference>
<dbReference type="AlphaFoldDB" id="A0AAV2YNN1"/>
<dbReference type="Proteomes" id="UP001146120">
    <property type="component" value="Unassembled WGS sequence"/>
</dbReference>
<gene>
    <name evidence="1" type="ORF">N0F65_002995</name>
</gene>
<protein>
    <submittedName>
        <fullName evidence="1">Uncharacterized protein</fullName>
    </submittedName>
</protein>
<evidence type="ECO:0000313" key="1">
    <source>
        <dbReference type="EMBL" id="DAZ95685.1"/>
    </source>
</evidence>
<reference evidence="1" key="2">
    <citation type="journal article" date="2023" name="Microbiol Resour">
        <title>Decontamination and Annotation of the Draft Genome Sequence of the Oomycete Lagenidium giganteum ARSEF 373.</title>
        <authorList>
            <person name="Morgan W.R."/>
            <person name="Tartar A."/>
        </authorList>
    </citation>
    <scope>NUCLEOTIDE SEQUENCE</scope>
    <source>
        <strain evidence="1">ARSEF 373</strain>
    </source>
</reference>